<proteinExistence type="predicted"/>
<gene>
    <name evidence="1" type="ORF">KDK95_27760</name>
</gene>
<sequence>MSDRRRLTGLHVDLLARARRSARVRAYVLTGGRTRTQQVLLVETFVSARPGVEPASALGPEAGAIFAFCRSRRTVAEIANALRLPLGVVRVLLGDLERKGLILIHPDADSVPRRELLERVLRGLSDPRTV</sequence>
<dbReference type="InterPro" id="IPR007995">
    <property type="entry name" value="DUF742"/>
</dbReference>
<comment type="caution">
    <text evidence="1">The sequence shown here is derived from an EMBL/GenBank/DDBJ whole genome shotgun (WGS) entry which is preliminary data.</text>
</comment>
<accession>A0A941EER5</accession>
<evidence type="ECO:0000313" key="2">
    <source>
        <dbReference type="Proteomes" id="UP000676325"/>
    </source>
</evidence>
<dbReference type="EMBL" id="JAGSOH010000115">
    <property type="protein sequence ID" value="MBR7830131.1"/>
    <property type="molecule type" value="Genomic_DNA"/>
</dbReference>
<dbReference type="Proteomes" id="UP000676325">
    <property type="component" value="Unassembled WGS sequence"/>
</dbReference>
<dbReference type="SUPFAM" id="SSF46785">
    <property type="entry name" value="Winged helix' DNA-binding domain"/>
    <property type="match status" value="1"/>
</dbReference>
<dbReference type="PANTHER" id="PTHR36221:SF1">
    <property type="entry name" value="DUF742 DOMAIN-CONTAINING PROTEIN"/>
    <property type="match status" value="1"/>
</dbReference>
<reference evidence="1" key="1">
    <citation type="submission" date="2021-04" db="EMBL/GenBank/DDBJ databases">
        <title>Genome based classification of Actinospica acidithermotolerans sp. nov., an actinobacterium isolated from an Indonesian hot spring.</title>
        <authorList>
            <person name="Kusuma A.B."/>
            <person name="Putra K.E."/>
            <person name="Nafisah S."/>
            <person name="Loh J."/>
            <person name="Nouioui I."/>
            <person name="Goodfellow M."/>
        </authorList>
    </citation>
    <scope>NUCLEOTIDE SEQUENCE</scope>
    <source>
        <strain evidence="1">MGRD01-02</strain>
    </source>
</reference>
<dbReference type="PANTHER" id="PTHR36221">
    <property type="entry name" value="DUF742 DOMAIN-CONTAINING PROTEIN"/>
    <property type="match status" value="1"/>
</dbReference>
<keyword evidence="2" id="KW-1185">Reference proteome</keyword>
<name>A0A941EER5_9ACTN</name>
<dbReference type="RefSeq" id="WP_212521260.1">
    <property type="nucleotide sequence ID" value="NZ_JAGSOH010000115.1"/>
</dbReference>
<dbReference type="AlphaFoldDB" id="A0A941EER5"/>
<evidence type="ECO:0000313" key="1">
    <source>
        <dbReference type="EMBL" id="MBR7830131.1"/>
    </source>
</evidence>
<dbReference type="InterPro" id="IPR036390">
    <property type="entry name" value="WH_DNA-bd_sf"/>
</dbReference>
<protein>
    <submittedName>
        <fullName evidence="1">DUF742 domain-containing protein</fullName>
    </submittedName>
</protein>
<organism evidence="1 2">
    <name type="scientific">Actinospica acidithermotolerans</name>
    <dbReference type="NCBI Taxonomy" id="2828514"/>
    <lineage>
        <taxon>Bacteria</taxon>
        <taxon>Bacillati</taxon>
        <taxon>Actinomycetota</taxon>
        <taxon>Actinomycetes</taxon>
        <taxon>Catenulisporales</taxon>
        <taxon>Actinospicaceae</taxon>
        <taxon>Actinospica</taxon>
    </lineage>
</organism>
<dbReference type="Pfam" id="PF05331">
    <property type="entry name" value="DUF742"/>
    <property type="match status" value="1"/>
</dbReference>